<dbReference type="AlphaFoldDB" id="A0AAV5G017"/>
<evidence type="ECO:0000259" key="2">
    <source>
        <dbReference type="Pfam" id="PF00646"/>
    </source>
</evidence>
<protein>
    <recommendedName>
        <fullName evidence="2">F-box domain-containing protein</fullName>
    </recommendedName>
</protein>
<dbReference type="InterPro" id="IPR055312">
    <property type="entry name" value="FBL15-like"/>
</dbReference>
<evidence type="ECO:0000313" key="4">
    <source>
        <dbReference type="Proteomes" id="UP001054889"/>
    </source>
</evidence>
<accession>A0AAV5G017</accession>
<feature type="domain" description="F-box" evidence="2">
    <location>
        <begin position="20"/>
        <end position="57"/>
    </location>
</feature>
<dbReference type="Pfam" id="PF00646">
    <property type="entry name" value="F-box"/>
    <property type="match status" value="1"/>
</dbReference>
<gene>
    <name evidence="3" type="primary">gb29741</name>
    <name evidence="3" type="ORF">PR202_gb29741</name>
</gene>
<sequence>MEVSGRRSRVRVSGHDDDRISNLSDDLLHNILLKLRSTTAAARTSVLSRRWRHLWAALPDLLLENVNAADSVDAALAACSAPTAHPPRDHHHAPALPQRPDHHTRQPLAALRRGTPPRAASSRCACPEPSTPTERSRCRCSRR</sequence>
<dbReference type="PANTHER" id="PTHR34709">
    <property type="entry name" value="OS10G0396666 PROTEIN"/>
    <property type="match status" value="1"/>
</dbReference>
<proteinExistence type="predicted"/>
<reference evidence="3" key="2">
    <citation type="submission" date="2021-12" db="EMBL/GenBank/DDBJ databases">
        <title>Resequencing data analysis of finger millet.</title>
        <authorList>
            <person name="Hatakeyama M."/>
            <person name="Aluri S."/>
            <person name="Balachadran M.T."/>
            <person name="Sivarajan S.R."/>
            <person name="Poveda L."/>
            <person name="Shimizu-Inatsugi R."/>
            <person name="Schlapbach R."/>
            <person name="Sreeman S.M."/>
            <person name="Shimizu K.K."/>
        </authorList>
    </citation>
    <scope>NUCLEOTIDE SEQUENCE</scope>
</reference>
<dbReference type="EMBL" id="BQKI01000139">
    <property type="protein sequence ID" value="GJN40518.1"/>
    <property type="molecule type" value="Genomic_DNA"/>
</dbReference>
<dbReference type="SUPFAM" id="SSF81383">
    <property type="entry name" value="F-box domain"/>
    <property type="match status" value="1"/>
</dbReference>
<dbReference type="PANTHER" id="PTHR34709:SF68">
    <property type="entry name" value="OS07G0550432 PROTEIN"/>
    <property type="match status" value="1"/>
</dbReference>
<evidence type="ECO:0000313" key="3">
    <source>
        <dbReference type="EMBL" id="GJN40518.1"/>
    </source>
</evidence>
<reference evidence="3" key="1">
    <citation type="journal article" date="2018" name="DNA Res.">
        <title>Multiple hybrid de novo genome assembly of finger millet, an orphan allotetraploid crop.</title>
        <authorList>
            <person name="Hatakeyama M."/>
            <person name="Aluri S."/>
            <person name="Balachadran M.T."/>
            <person name="Sivarajan S.R."/>
            <person name="Patrignani A."/>
            <person name="Gruter S."/>
            <person name="Poveda L."/>
            <person name="Shimizu-Inatsugi R."/>
            <person name="Baeten J."/>
            <person name="Francoijs K.J."/>
            <person name="Nataraja K.N."/>
            <person name="Reddy Y.A.N."/>
            <person name="Phadnis S."/>
            <person name="Ravikumar R.L."/>
            <person name="Schlapbach R."/>
            <person name="Sreeman S.M."/>
            <person name="Shimizu K.K."/>
        </authorList>
    </citation>
    <scope>NUCLEOTIDE SEQUENCE</scope>
</reference>
<name>A0AAV5G017_ELECO</name>
<dbReference type="InterPro" id="IPR053781">
    <property type="entry name" value="F-box_AtFBL13-like"/>
</dbReference>
<dbReference type="Proteomes" id="UP001054889">
    <property type="component" value="Unassembled WGS sequence"/>
</dbReference>
<evidence type="ECO:0000256" key="1">
    <source>
        <dbReference type="SAM" id="MobiDB-lite"/>
    </source>
</evidence>
<dbReference type="CDD" id="cd22160">
    <property type="entry name" value="F-box_AtFBL13-like"/>
    <property type="match status" value="1"/>
</dbReference>
<dbReference type="InterPro" id="IPR036047">
    <property type="entry name" value="F-box-like_dom_sf"/>
</dbReference>
<keyword evidence="4" id="KW-1185">Reference proteome</keyword>
<organism evidence="3 4">
    <name type="scientific">Eleusine coracana subsp. coracana</name>
    <dbReference type="NCBI Taxonomy" id="191504"/>
    <lineage>
        <taxon>Eukaryota</taxon>
        <taxon>Viridiplantae</taxon>
        <taxon>Streptophyta</taxon>
        <taxon>Embryophyta</taxon>
        <taxon>Tracheophyta</taxon>
        <taxon>Spermatophyta</taxon>
        <taxon>Magnoliopsida</taxon>
        <taxon>Liliopsida</taxon>
        <taxon>Poales</taxon>
        <taxon>Poaceae</taxon>
        <taxon>PACMAD clade</taxon>
        <taxon>Chloridoideae</taxon>
        <taxon>Cynodonteae</taxon>
        <taxon>Eleusininae</taxon>
        <taxon>Eleusine</taxon>
    </lineage>
</organism>
<feature type="region of interest" description="Disordered" evidence="1">
    <location>
        <begin position="80"/>
        <end position="143"/>
    </location>
</feature>
<dbReference type="InterPro" id="IPR001810">
    <property type="entry name" value="F-box_dom"/>
</dbReference>
<comment type="caution">
    <text evidence="3">The sequence shown here is derived from an EMBL/GenBank/DDBJ whole genome shotgun (WGS) entry which is preliminary data.</text>
</comment>